<accession>A0A8J5XMY7</accession>
<dbReference type="Pfam" id="PF07209">
    <property type="entry name" value="DUF1415"/>
    <property type="match status" value="1"/>
</dbReference>
<protein>
    <submittedName>
        <fullName evidence="1">Uncharacterized protein</fullName>
    </submittedName>
</protein>
<dbReference type="AlphaFoldDB" id="A0A8J5XMY7"/>
<gene>
    <name evidence="1" type="ORF">KFE25_007095</name>
</gene>
<dbReference type="EMBL" id="JAGTXO010000005">
    <property type="protein sequence ID" value="KAG8468043.1"/>
    <property type="molecule type" value="Genomic_DNA"/>
</dbReference>
<keyword evidence="2" id="KW-1185">Reference proteome</keyword>
<sequence>MFAPRAAHGATVDWIRAFVCGLALCPWAQPDATLVVVAPHSAHVAVGVRFMRRQAELLIARAPPPPHRGVRRPTVVSAFTASAYKDVLAFASLWRAVESDLSAFAPGQLVLLAFHPNRVDSGPGCLPHMADDAGHFSVRAPLPTLQLLRDVDVDTARAQWAHTHGGPGALGLLTANKRTLRSIGADALHAMLFSH</sequence>
<dbReference type="OrthoDB" id="430774at2759"/>
<dbReference type="Proteomes" id="UP000751190">
    <property type="component" value="Unassembled WGS sequence"/>
</dbReference>
<proteinExistence type="predicted"/>
<reference evidence="1" key="1">
    <citation type="submission" date="2021-05" db="EMBL/GenBank/DDBJ databases">
        <title>The genome of the haptophyte Pavlova lutheri (Diacronema luteri, Pavlovales) - a model for lipid biosynthesis in eukaryotic algae.</title>
        <authorList>
            <person name="Hulatt C.J."/>
            <person name="Posewitz M.C."/>
        </authorList>
    </citation>
    <scope>NUCLEOTIDE SEQUENCE</scope>
    <source>
        <strain evidence="1">NIVA-4/92</strain>
    </source>
</reference>
<name>A0A8J5XMY7_DIALT</name>
<dbReference type="InterPro" id="IPR009858">
    <property type="entry name" value="DUF1415"/>
</dbReference>
<evidence type="ECO:0000313" key="2">
    <source>
        <dbReference type="Proteomes" id="UP000751190"/>
    </source>
</evidence>
<comment type="caution">
    <text evidence="1">The sequence shown here is derived from an EMBL/GenBank/DDBJ whole genome shotgun (WGS) entry which is preliminary data.</text>
</comment>
<organism evidence="1 2">
    <name type="scientific">Diacronema lutheri</name>
    <name type="common">Unicellular marine alga</name>
    <name type="synonym">Monochrysis lutheri</name>
    <dbReference type="NCBI Taxonomy" id="2081491"/>
    <lineage>
        <taxon>Eukaryota</taxon>
        <taxon>Haptista</taxon>
        <taxon>Haptophyta</taxon>
        <taxon>Pavlovophyceae</taxon>
        <taxon>Pavlovales</taxon>
        <taxon>Pavlovaceae</taxon>
        <taxon>Diacronema</taxon>
    </lineage>
</organism>
<evidence type="ECO:0000313" key="1">
    <source>
        <dbReference type="EMBL" id="KAG8468043.1"/>
    </source>
</evidence>